<feature type="non-terminal residue" evidence="1">
    <location>
        <position position="334"/>
    </location>
</feature>
<sequence length="334" mass="37064">MCEDVERHIARVKAAKPKPRLYIPYTVYIFDVETKKPVCVNMNTAGGEPVAMEHAVRLARLWRDDIADGPRCAITKALATATRLVHPEHPCAAIYTMHWDVLASSKFTQSSLALVEMAAHLREVYGIGVVFLTMRDVIDKSTINDDGDLCFGGRCISTIYPPSMTTSDDLNGHPTGRFVSNEEMFGSFRAQVDDEWAALDKIEASTAVMAHCWLGGKVRPLWHHLLSQKGALNMFVDENDAKKLRGVMPEQFPLSAKLFPAEAEIAMAQLKASDAEKIVAVNVLRPRLTTTVNGRIAPTIINDIGGLQGLVPEKAFTDNRDWYAITRRIPQPNH</sequence>
<name>A0A813K3L9_POLGL</name>
<reference evidence="1" key="1">
    <citation type="submission" date="2021-02" db="EMBL/GenBank/DDBJ databases">
        <authorList>
            <person name="Dougan E. K."/>
            <person name="Rhodes N."/>
            <person name="Thang M."/>
            <person name="Chan C."/>
        </authorList>
    </citation>
    <scope>NUCLEOTIDE SEQUENCE</scope>
</reference>
<protein>
    <submittedName>
        <fullName evidence="1">Uncharacterized protein</fullName>
    </submittedName>
</protein>
<evidence type="ECO:0000313" key="2">
    <source>
        <dbReference type="Proteomes" id="UP000626109"/>
    </source>
</evidence>
<accession>A0A813K3L9</accession>
<dbReference type="EMBL" id="CAJNNW010027962">
    <property type="protein sequence ID" value="CAE8693997.1"/>
    <property type="molecule type" value="Genomic_DNA"/>
</dbReference>
<gene>
    <name evidence="1" type="ORF">PGLA2088_LOCUS28638</name>
</gene>
<organism evidence="1 2">
    <name type="scientific">Polarella glacialis</name>
    <name type="common">Dinoflagellate</name>
    <dbReference type="NCBI Taxonomy" id="89957"/>
    <lineage>
        <taxon>Eukaryota</taxon>
        <taxon>Sar</taxon>
        <taxon>Alveolata</taxon>
        <taxon>Dinophyceae</taxon>
        <taxon>Suessiales</taxon>
        <taxon>Suessiaceae</taxon>
        <taxon>Polarella</taxon>
    </lineage>
</organism>
<comment type="caution">
    <text evidence="1">The sequence shown here is derived from an EMBL/GenBank/DDBJ whole genome shotgun (WGS) entry which is preliminary data.</text>
</comment>
<evidence type="ECO:0000313" key="1">
    <source>
        <dbReference type="EMBL" id="CAE8693997.1"/>
    </source>
</evidence>
<proteinExistence type="predicted"/>
<dbReference type="AlphaFoldDB" id="A0A813K3L9"/>
<dbReference type="Proteomes" id="UP000626109">
    <property type="component" value="Unassembled WGS sequence"/>
</dbReference>